<dbReference type="Gene3D" id="1.10.10.350">
    <property type="match status" value="1"/>
</dbReference>
<organism evidence="8 9">
    <name type="scientific">Parascedosporium putredinis</name>
    <dbReference type="NCBI Taxonomy" id="1442378"/>
    <lineage>
        <taxon>Eukaryota</taxon>
        <taxon>Fungi</taxon>
        <taxon>Dikarya</taxon>
        <taxon>Ascomycota</taxon>
        <taxon>Pezizomycotina</taxon>
        <taxon>Sordariomycetes</taxon>
        <taxon>Hypocreomycetidae</taxon>
        <taxon>Microascales</taxon>
        <taxon>Microascaceae</taxon>
        <taxon>Parascedosporium</taxon>
    </lineage>
</organism>
<evidence type="ECO:0000256" key="3">
    <source>
        <dbReference type="ARBA" id="ARBA00022840"/>
    </source>
</evidence>
<dbReference type="Gene3D" id="3.40.50.620">
    <property type="entry name" value="HUPs"/>
    <property type="match status" value="1"/>
</dbReference>
<reference evidence="8" key="1">
    <citation type="submission" date="2022-11" db="EMBL/GenBank/DDBJ databases">
        <authorList>
            <person name="Scott C."/>
            <person name="Bruce N."/>
        </authorList>
    </citation>
    <scope>NUCLEOTIDE SEQUENCE</scope>
</reference>
<feature type="domain" description="Glutamyl/glutaminyl-tRNA synthetase class Ib catalytic" evidence="7">
    <location>
        <begin position="43"/>
        <end position="219"/>
    </location>
</feature>
<name>A0A9P1MEK2_9PEZI</name>
<dbReference type="InterPro" id="IPR014729">
    <property type="entry name" value="Rossmann-like_a/b/a_fold"/>
</dbReference>
<protein>
    <recommendedName>
        <fullName evidence="7">Glutamyl/glutaminyl-tRNA synthetase class Ib catalytic domain-containing protein</fullName>
    </recommendedName>
</protein>
<dbReference type="EMBL" id="CALLCH030000019">
    <property type="protein sequence ID" value="CAI4219056.1"/>
    <property type="molecule type" value="Genomic_DNA"/>
</dbReference>
<sequence>MRSEARARPLPKTPFPNKTLSASDNVGRWALGAGLACRPGIPKATGGQFIIRVEDTDRLRIVQDAEQRLFRDLKWAQLQWDEGPDVGGRMGHINKLDKYRPFADQLLESGQAYRCFCTAADLEKHKELAAAQNQTTQYPGTCRSISADESADRAAKGETHIIRFKGGSTFPFVDRVYGRYEKKEVEDDFILIKSDGFPTYHFANVIDDHLMEITHVIRGAFSFKFTKGNIKVNPQKLDSFQHKHAEHLFQNPDTNYAVLRESILAPTVEFVQTLDRSAKDPTQEIKSSSGAVFDRSQHADLVAQFVTEESAEAYLLAVFKANTTRYGHHTDVVIENPQLIWTVPTSAYDAGAASLSKAQVSDFAAALVAVESLLHPLAVTDPASPSQWTQKELQQAITAAIATLATQYPSPEAARDTVYAALRFASMGAADRASKPASLVFCLLGPEESLKRLGNAAKALARAGTPS</sequence>
<dbReference type="GO" id="GO:0005739">
    <property type="term" value="C:mitochondrion"/>
    <property type="evidence" value="ECO:0007669"/>
    <property type="project" value="TreeGrafter"/>
</dbReference>
<dbReference type="InterPro" id="IPR000924">
    <property type="entry name" value="Glu/Gln-tRNA-synth"/>
</dbReference>
<dbReference type="Proteomes" id="UP000838763">
    <property type="component" value="Unassembled WGS sequence"/>
</dbReference>
<dbReference type="InterPro" id="IPR020058">
    <property type="entry name" value="Glu/Gln-tRNA-synth_Ib_cat-dom"/>
</dbReference>
<gene>
    <name evidence="8" type="ORF">PPNO1_LOCUS8628</name>
</gene>
<dbReference type="OrthoDB" id="428822at2759"/>
<feature type="region of interest" description="Disordered" evidence="6">
    <location>
        <begin position="1"/>
        <end position="21"/>
    </location>
</feature>
<evidence type="ECO:0000313" key="9">
    <source>
        <dbReference type="Proteomes" id="UP000838763"/>
    </source>
</evidence>
<evidence type="ECO:0000313" key="8">
    <source>
        <dbReference type="EMBL" id="CAI4219056.1"/>
    </source>
</evidence>
<accession>A0A9P1MEK2</accession>
<dbReference type="InterPro" id="IPR020751">
    <property type="entry name" value="aa-tRNA-synth_I_codon-bd_sub2"/>
</dbReference>
<evidence type="ECO:0000256" key="2">
    <source>
        <dbReference type="ARBA" id="ARBA00022741"/>
    </source>
</evidence>
<dbReference type="PANTHER" id="PTHR43311">
    <property type="entry name" value="GLUTAMATE--TRNA LIGASE"/>
    <property type="match status" value="1"/>
</dbReference>
<proteinExistence type="inferred from homology"/>
<keyword evidence="5" id="KW-0648">Protein biosynthesis</keyword>
<dbReference type="SUPFAM" id="SSF52374">
    <property type="entry name" value="Nucleotidylyl transferase"/>
    <property type="match status" value="1"/>
</dbReference>
<dbReference type="Pfam" id="PF00749">
    <property type="entry name" value="tRNA-synt_1c"/>
    <property type="match status" value="1"/>
</dbReference>
<keyword evidence="4 5" id="KW-0030">Aminoacyl-tRNA synthetase</keyword>
<dbReference type="PANTHER" id="PTHR43311:SF2">
    <property type="entry name" value="GLUTAMATE--TRNA LIGASE, MITOCHONDRIAL-RELATED"/>
    <property type="match status" value="1"/>
</dbReference>
<dbReference type="GO" id="GO:0005524">
    <property type="term" value="F:ATP binding"/>
    <property type="evidence" value="ECO:0007669"/>
    <property type="project" value="UniProtKB-KW"/>
</dbReference>
<evidence type="ECO:0000256" key="6">
    <source>
        <dbReference type="SAM" id="MobiDB-lite"/>
    </source>
</evidence>
<dbReference type="GO" id="GO:0004818">
    <property type="term" value="F:glutamate-tRNA ligase activity"/>
    <property type="evidence" value="ECO:0007669"/>
    <property type="project" value="TreeGrafter"/>
</dbReference>
<keyword evidence="1 5" id="KW-0436">Ligase</keyword>
<comment type="similarity">
    <text evidence="5">Belongs to the class-I aminoacyl-tRNA synthetase family.</text>
</comment>
<keyword evidence="2 5" id="KW-0547">Nucleotide-binding</keyword>
<evidence type="ECO:0000256" key="5">
    <source>
        <dbReference type="RuleBase" id="RU363037"/>
    </source>
</evidence>
<dbReference type="PRINTS" id="PR00987">
    <property type="entry name" value="TRNASYNTHGLU"/>
</dbReference>
<evidence type="ECO:0000259" key="7">
    <source>
        <dbReference type="Pfam" id="PF00749"/>
    </source>
</evidence>
<keyword evidence="9" id="KW-1185">Reference proteome</keyword>
<keyword evidence="3 5" id="KW-0067">ATP-binding</keyword>
<evidence type="ECO:0000256" key="1">
    <source>
        <dbReference type="ARBA" id="ARBA00022598"/>
    </source>
</evidence>
<dbReference type="AlphaFoldDB" id="A0A9P1MEK2"/>
<dbReference type="GO" id="GO:0006424">
    <property type="term" value="P:glutamyl-tRNA aminoacylation"/>
    <property type="evidence" value="ECO:0007669"/>
    <property type="project" value="TreeGrafter"/>
</dbReference>
<comment type="caution">
    <text evidence="8">The sequence shown here is derived from an EMBL/GenBank/DDBJ whole genome shotgun (WGS) entry which is preliminary data.</text>
</comment>
<dbReference type="InterPro" id="IPR049940">
    <property type="entry name" value="GluQ/Sye"/>
</dbReference>
<evidence type="ECO:0000256" key="4">
    <source>
        <dbReference type="ARBA" id="ARBA00023146"/>
    </source>
</evidence>